<proteinExistence type="predicted"/>
<dbReference type="Pfam" id="PF03392">
    <property type="entry name" value="OS-D"/>
    <property type="match status" value="1"/>
</dbReference>
<dbReference type="InterPro" id="IPR005055">
    <property type="entry name" value="A10/PebIII"/>
</dbReference>
<name>A0A154PIH1_DUFNO</name>
<evidence type="ECO:0000313" key="2">
    <source>
        <dbReference type="Proteomes" id="UP000076502"/>
    </source>
</evidence>
<dbReference type="SUPFAM" id="SSF100910">
    <property type="entry name" value="Chemosensory protein Csp2"/>
    <property type="match status" value="1"/>
</dbReference>
<sequence length="111" mass="12936">MSAVLVVAFAEEEMYSSKYDDIDIEEILANTKLREQYLKCYLETGPCVTADAKYFKDRFPEAFVTKCKKCTPKQVIFFDKISEWFTENEPEMWKAVIEKAVQNVQNKGGER</sequence>
<dbReference type="AlphaFoldDB" id="A0A154PIH1"/>
<reference evidence="1 2" key="1">
    <citation type="submission" date="2015-07" db="EMBL/GenBank/DDBJ databases">
        <title>The genome of Dufourea novaeangliae.</title>
        <authorList>
            <person name="Pan H."/>
            <person name="Kapheim K."/>
        </authorList>
    </citation>
    <scope>NUCLEOTIDE SEQUENCE [LARGE SCALE GENOMIC DNA]</scope>
    <source>
        <strain evidence="1">0120121106</strain>
        <tissue evidence="1">Whole body</tissue>
    </source>
</reference>
<dbReference type="PANTHER" id="PTHR11257:SF13">
    <property type="entry name" value="GEO07322P1"/>
    <property type="match status" value="1"/>
</dbReference>
<dbReference type="Gene3D" id="1.10.2080.10">
    <property type="entry name" value="Insect odorant-binding protein A10/Ejaculatory bulb-specific protein 3"/>
    <property type="match status" value="1"/>
</dbReference>
<protein>
    <submittedName>
        <fullName evidence="1">Ejaculatory bulb-specific protein 3</fullName>
    </submittedName>
</protein>
<dbReference type="Proteomes" id="UP000076502">
    <property type="component" value="Unassembled WGS sequence"/>
</dbReference>
<dbReference type="EMBL" id="KQ434924">
    <property type="protein sequence ID" value="KZC11655.1"/>
    <property type="molecule type" value="Genomic_DNA"/>
</dbReference>
<accession>A0A154PIH1</accession>
<organism evidence="1 2">
    <name type="scientific">Dufourea novaeangliae</name>
    <name type="common">Sweat bee</name>
    <dbReference type="NCBI Taxonomy" id="178035"/>
    <lineage>
        <taxon>Eukaryota</taxon>
        <taxon>Metazoa</taxon>
        <taxon>Ecdysozoa</taxon>
        <taxon>Arthropoda</taxon>
        <taxon>Hexapoda</taxon>
        <taxon>Insecta</taxon>
        <taxon>Pterygota</taxon>
        <taxon>Neoptera</taxon>
        <taxon>Endopterygota</taxon>
        <taxon>Hymenoptera</taxon>
        <taxon>Apocrita</taxon>
        <taxon>Aculeata</taxon>
        <taxon>Apoidea</taxon>
        <taxon>Anthophila</taxon>
        <taxon>Halictidae</taxon>
        <taxon>Rophitinae</taxon>
        <taxon>Dufourea</taxon>
    </lineage>
</organism>
<dbReference type="OrthoDB" id="8183954at2759"/>
<gene>
    <name evidence="1" type="ORF">WN55_02937</name>
</gene>
<dbReference type="PANTHER" id="PTHR11257">
    <property type="entry name" value="CHEMOSENSORY PROTEIN-RELATED"/>
    <property type="match status" value="1"/>
</dbReference>
<keyword evidence="2" id="KW-1185">Reference proteome</keyword>
<dbReference type="InterPro" id="IPR036682">
    <property type="entry name" value="OS_D_A10/PebIII_sf"/>
</dbReference>
<evidence type="ECO:0000313" key="1">
    <source>
        <dbReference type="EMBL" id="KZC11655.1"/>
    </source>
</evidence>